<dbReference type="CDD" id="cd16442">
    <property type="entry name" value="BPL"/>
    <property type="match status" value="1"/>
</dbReference>
<evidence type="ECO:0000256" key="1">
    <source>
        <dbReference type="ARBA" id="ARBA00022598"/>
    </source>
</evidence>
<dbReference type="EC" id="6.3.4.15" evidence="3"/>
<dbReference type="GO" id="GO:0005737">
    <property type="term" value="C:cytoplasm"/>
    <property type="evidence" value="ECO:0007669"/>
    <property type="project" value="TreeGrafter"/>
</dbReference>
<evidence type="ECO:0000259" key="2">
    <source>
        <dbReference type="PROSITE" id="PS51733"/>
    </source>
</evidence>
<sequence>MNIITFDTLPSTNDYLLDLSKKGANSWTVIHAYNQTKGKGYAGNVWQTNPNENLTFSLLIKSDLDYKDLIVLNQWVAGCIYKVLSSIHGKWFIKWPNDIILNDKKVCGVLIENYKSNKTMHTIIGIGININQTDFNHLPKASSLQKETDIQYDILAILADLIDGFKNEFNLIENKSFTLISDFYNKYLYKKNQLVNFRIEEKICEGKILYVASNGNLVVDFKGKEYEFMHKQIELIF</sequence>
<evidence type="ECO:0000313" key="3">
    <source>
        <dbReference type="EMBL" id="MBF0596600.1"/>
    </source>
</evidence>
<dbReference type="AlphaFoldDB" id="A0A8J7G662"/>
<dbReference type="NCBIfam" id="TIGR00121">
    <property type="entry name" value="birA_ligase"/>
    <property type="match status" value="1"/>
</dbReference>
<keyword evidence="1 3" id="KW-0436">Ligase</keyword>
<reference evidence="3" key="1">
    <citation type="submission" date="2020-10" db="EMBL/GenBank/DDBJ databases">
        <authorList>
            <person name="Lu T."/>
            <person name="Wang Q."/>
            <person name="Han X."/>
        </authorList>
    </citation>
    <scope>NUCLEOTIDE SEQUENCE</scope>
    <source>
        <strain evidence="3">WQ 117</strain>
    </source>
</reference>
<dbReference type="Gene3D" id="3.30.930.10">
    <property type="entry name" value="Bira Bifunctional Protein, Domain 2"/>
    <property type="match status" value="1"/>
</dbReference>
<dbReference type="Pfam" id="PF03099">
    <property type="entry name" value="BPL_LplA_LipB"/>
    <property type="match status" value="1"/>
</dbReference>
<keyword evidence="4" id="KW-1185">Reference proteome</keyword>
<feature type="domain" description="BPL/LPL catalytic" evidence="2">
    <location>
        <begin position="1"/>
        <end position="173"/>
    </location>
</feature>
<dbReference type="PANTHER" id="PTHR12835">
    <property type="entry name" value="BIOTIN PROTEIN LIGASE"/>
    <property type="match status" value="1"/>
</dbReference>
<comment type="caution">
    <text evidence="3">The sequence shown here is derived from an EMBL/GenBank/DDBJ whole genome shotgun (WGS) entry which is preliminary data.</text>
</comment>
<evidence type="ECO:0000313" key="4">
    <source>
        <dbReference type="Proteomes" id="UP000608754"/>
    </source>
</evidence>
<organism evidence="3 4">
    <name type="scientific">Faecalibacter rhinopitheci</name>
    <dbReference type="NCBI Taxonomy" id="2779678"/>
    <lineage>
        <taxon>Bacteria</taxon>
        <taxon>Pseudomonadati</taxon>
        <taxon>Bacteroidota</taxon>
        <taxon>Flavobacteriia</taxon>
        <taxon>Flavobacteriales</taxon>
        <taxon>Weeksellaceae</taxon>
        <taxon>Faecalibacter</taxon>
    </lineage>
</organism>
<gene>
    <name evidence="3" type="ORF">IM532_03865</name>
</gene>
<name>A0A8J7G662_9FLAO</name>
<dbReference type="RefSeq" id="WP_194182130.1">
    <property type="nucleotide sequence ID" value="NZ_JADGIK010000002.1"/>
</dbReference>
<dbReference type="EMBL" id="JADGIK010000002">
    <property type="protein sequence ID" value="MBF0596600.1"/>
    <property type="molecule type" value="Genomic_DNA"/>
</dbReference>
<dbReference type="Proteomes" id="UP000608754">
    <property type="component" value="Unassembled WGS sequence"/>
</dbReference>
<proteinExistence type="predicted"/>
<dbReference type="SUPFAM" id="SSF55681">
    <property type="entry name" value="Class II aaRS and biotin synthetases"/>
    <property type="match status" value="1"/>
</dbReference>
<dbReference type="GO" id="GO:0004077">
    <property type="term" value="F:biotin--[biotin carboxyl-carrier protein] ligase activity"/>
    <property type="evidence" value="ECO:0007669"/>
    <property type="project" value="UniProtKB-EC"/>
</dbReference>
<protein>
    <submittedName>
        <fullName evidence="3">Biotin--[acetyl-CoA-carboxylase] ligase</fullName>
        <ecNumber evidence="3">6.3.4.15</ecNumber>
    </submittedName>
</protein>
<dbReference type="InterPro" id="IPR004408">
    <property type="entry name" value="Biotin_CoA_COase_ligase"/>
</dbReference>
<dbReference type="InterPro" id="IPR004143">
    <property type="entry name" value="BPL_LPL_catalytic"/>
</dbReference>
<dbReference type="PROSITE" id="PS51733">
    <property type="entry name" value="BPL_LPL_CATALYTIC"/>
    <property type="match status" value="1"/>
</dbReference>
<accession>A0A8J7G662</accession>
<dbReference type="InterPro" id="IPR045864">
    <property type="entry name" value="aa-tRNA-synth_II/BPL/LPL"/>
</dbReference>
<dbReference type="PANTHER" id="PTHR12835:SF5">
    <property type="entry name" value="BIOTIN--PROTEIN LIGASE"/>
    <property type="match status" value="1"/>
</dbReference>